<keyword evidence="2 6" id="KW-0560">Oxidoreductase</keyword>
<evidence type="ECO:0000256" key="1">
    <source>
        <dbReference type="ARBA" id="ARBA00007964"/>
    </source>
</evidence>
<comment type="caution">
    <text evidence="6">The sequence shown here is derived from an EMBL/GenBank/DDBJ whole genome shotgun (WGS) entry which is preliminary data.</text>
</comment>
<proteinExistence type="inferred from homology"/>
<evidence type="ECO:0000256" key="3">
    <source>
        <dbReference type="SAM" id="MobiDB-lite"/>
    </source>
</evidence>
<dbReference type="GO" id="GO:0006571">
    <property type="term" value="P:tyrosine biosynthetic process"/>
    <property type="evidence" value="ECO:0007669"/>
    <property type="project" value="InterPro"/>
</dbReference>
<dbReference type="InterPro" id="IPR003099">
    <property type="entry name" value="Prephen_DH"/>
</dbReference>
<dbReference type="PANTHER" id="PTHR21363:SF0">
    <property type="entry name" value="PREPHENATE DEHYDROGENASE [NADP(+)]"/>
    <property type="match status" value="1"/>
</dbReference>
<sequence>MSPEVVHRVAVIGTGMIGTSVALALREAGTGVTLSDRDPDAVAAAVRMGAGAARRPSDPPADVVVIATPPSTVAEVLKQAQARGLGSVYTDVASTKAGVVADAARAGCDLARYVPGHPLAGRELAGPAAANAGLFAGRPWLLCPHPATELGAVRTAMQVIRACRAVPRLLTADTHDRVVAAVSHAPHVVSAALAARFTTADDTTLELAGRGLHDTTRIAHGPPGLWTDILRGNAGAVATVLEAVVDDLASVAADLRSAAATGLRDAATADLATLTDLLSRGNRGRARIKAAKAAPRPADHPAPAPAWPRGA</sequence>
<dbReference type="Gene3D" id="3.40.50.720">
    <property type="entry name" value="NAD(P)-binding Rossmann-like Domain"/>
    <property type="match status" value="1"/>
</dbReference>
<evidence type="ECO:0000313" key="6">
    <source>
        <dbReference type="EMBL" id="MBB4772430.1"/>
    </source>
</evidence>
<protein>
    <submittedName>
        <fullName evidence="6">Prephenate dehydrogenase</fullName>
        <ecNumber evidence="6">1.3.1.12</ecNumber>
    </submittedName>
</protein>
<dbReference type="SUPFAM" id="SSF48179">
    <property type="entry name" value="6-phosphogluconate dehydrogenase C-terminal domain-like"/>
    <property type="match status" value="1"/>
</dbReference>
<dbReference type="PROSITE" id="PS51176">
    <property type="entry name" value="PDH_ADH"/>
    <property type="match status" value="1"/>
</dbReference>
<name>A0A7W7MW20_9ACTN</name>
<evidence type="ECO:0000313" key="8">
    <source>
        <dbReference type="Proteomes" id="UP001501427"/>
    </source>
</evidence>
<dbReference type="RefSeq" id="WP_184879857.1">
    <property type="nucleotide sequence ID" value="NZ_BAAAHD010000002.1"/>
</dbReference>
<dbReference type="AlphaFoldDB" id="A0A7W7MW20"/>
<dbReference type="InterPro" id="IPR046826">
    <property type="entry name" value="PDH_N"/>
</dbReference>
<dbReference type="Pfam" id="PF20463">
    <property type="entry name" value="PDH_C"/>
    <property type="match status" value="1"/>
</dbReference>
<feature type="region of interest" description="Disordered" evidence="3">
    <location>
        <begin position="290"/>
        <end position="311"/>
    </location>
</feature>
<reference evidence="5" key="4">
    <citation type="submission" date="2023-12" db="EMBL/GenBank/DDBJ databases">
        <authorList>
            <person name="Sun Q."/>
            <person name="Inoue M."/>
        </authorList>
    </citation>
    <scope>NUCLEOTIDE SEQUENCE</scope>
    <source>
        <strain evidence="5">JCM 10667</strain>
    </source>
</reference>
<reference evidence="5" key="1">
    <citation type="journal article" date="2014" name="Int. J. Syst. Evol. Microbiol.">
        <title>Complete genome of a new Firmicutes species belonging to the dominant human colonic microbiota ('Ruminococcus bicirculans') reveals two chromosomes and a selective capacity to utilize plant glucans.</title>
        <authorList>
            <consortium name="NISC Comparative Sequencing Program"/>
            <person name="Wegmann U."/>
            <person name="Louis P."/>
            <person name="Goesmann A."/>
            <person name="Henrissat B."/>
            <person name="Duncan S.H."/>
            <person name="Flint H.J."/>
        </authorList>
    </citation>
    <scope>NUCLEOTIDE SEQUENCE</scope>
    <source>
        <strain evidence="5">JCM 10667</strain>
    </source>
</reference>
<dbReference type="EMBL" id="JACHMV010000001">
    <property type="protein sequence ID" value="MBB4772430.1"/>
    <property type="molecule type" value="Genomic_DNA"/>
</dbReference>
<evidence type="ECO:0000259" key="4">
    <source>
        <dbReference type="PROSITE" id="PS51176"/>
    </source>
</evidence>
<dbReference type="NCBIfam" id="NF005112">
    <property type="entry name" value="PRK06545.2-4"/>
    <property type="match status" value="1"/>
</dbReference>
<dbReference type="Proteomes" id="UP001501427">
    <property type="component" value="Unassembled WGS sequence"/>
</dbReference>
<dbReference type="Proteomes" id="UP000549343">
    <property type="component" value="Unassembled WGS sequence"/>
</dbReference>
<evidence type="ECO:0000313" key="7">
    <source>
        <dbReference type="Proteomes" id="UP000549343"/>
    </source>
</evidence>
<reference evidence="8" key="2">
    <citation type="journal article" date="2019" name="Int. J. Syst. Evol. Microbiol.">
        <title>The Global Catalogue of Microorganisms (GCM) 10K type strain sequencing project: providing services to taxonomists for standard genome sequencing and annotation.</title>
        <authorList>
            <consortium name="The Broad Institute Genomics Platform"/>
            <consortium name="The Broad Institute Genome Sequencing Center for Infectious Disease"/>
            <person name="Wu L."/>
            <person name="Ma J."/>
        </authorList>
    </citation>
    <scope>NUCLEOTIDE SEQUENCE [LARGE SCALE GENOMIC DNA]</scope>
    <source>
        <strain evidence="8">JCM 10667</strain>
    </source>
</reference>
<feature type="compositionally biased region" description="Pro residues" evidence="3">
    <location>
        <begin position="300"/>
        <end position="311"/>
    </location>
</feature>
<reference evidence="6 7" key="3">
    <citation type="submission" date="2020-08" db="EMBL/GenBank/DDBJ databases">
        <title>Sequencing the genomes of 1000 actinobacteria strains.</title>
        <authorList>
            <person name="Klenk H.-P."/>
        </authorList>
    </citation>
    <scope>NUCLEOTIDE SEQUENCE [LARGE SCALE GENOMIC DNA]</scope>
    <source>
        <strain evidence="6 7">DSM 44772</strain>
    </source>
</reference>
<dbReference type="EMBL" id="BAAAHD010000002">
    <property type="protein sequence ID" value="GAA0546892.1"/>
    <property type="molecule type" value="Genomic_DNA"/>
</dbReference>
<gene>
    <name evidence="6" type="ORF">F4557_000848</name>
    <name evidence="5" type="ORF">GCM10009546_06190</name>
</gene>
<dbReference type="Pfam" id="PF02153">
    <property type="entry name" value="PDH_N"/>
    <property type="match status" value="1"/>
</dbReference>
<dbReference type="SUPFAM" id="SSF51735">
    <property type="entry name" value="NAD(P)-binding Rossmann-fold domains"/>
    <property type="match status" value="1"/>
</dbReference>
<dbReference type="PANTHER" id="PTHR21363">
    <property type="entry name" value="PREPHENATE DEHYDROGENASE"/>
    <property type="match status" value="1"/>
</dbReference>
<dbReference type="InterPro" id="IPR046825">
    <property type="entry name" value="PDH_C"/>
</dbReference>
<evidence type="ECO:0000256" key="2">
    <source>
        <dbReference type="ARBA" id="ARBA00023002"/>
    </source>
</evidence>
<dbReference type="InterPro" id="IPR036291">
    <property type="entry name" value="NAD(P)-bd_dom_sf"/>
</dbReference>
<keyword evidence="8" id="KW-1185">Reference proteome</keyword>
<evidence type="ECO:0000313" key="5">
    <source>
        <dbReference type="EMBL" id="GAA0546892.1"/>
    </source>
</evidence>
<accession>A0A7W7MW20</accession>
<dbReference type="GO" id="GO:0008977">
    <property type="term" value="F:prephenate dehydrogenase (NAD+) activity"/>
    <property type="evidence" value="ECO:0007669"/>
    <property type="project" value="UniProtKB-EC"/>
</dbReference>
<dbReference type="EC" id="1.3.1.12" evidence="6"/>
<dbReference type="InterPro" id="IPR008927">
    <property type="entry name" value="6-PGluconate_DH-like_C_sf"/>
</dbReference>
<comment type="similarity">
    <text evidence="1">Belongs to the prephenate/arogenate dehydrogenase family.</text>
</comment>
<dbReference type="InterPro" id="IPR050812">
    <property type="entry name" value="Preph/Arog_dehydrog"/>
</dbReference>
<dbReference type="Gene3D" id="1.10.3660.10">
    <property type="entry name" value="6-phosphogluconate dehydrogenase C-terminal like domain"/>
    <property type="match status" value="1"/>
</dbReference>
<organism evidence="6 7">
    <name type="scientific">Actinomadura livida</name>
    <dbReference type="NCBI Taxonomy" id="79909"/>
    <lineage>
        <taxon>Bacteria</taxon>
        <taxon>Bacillati</taxon>
        <taxon>Actinomycetota</taxon>
        <taxon>Actinomycetes</taxon>
        <taxon>Streptosporangiales</taxon>
        <taxon>Thermomonosporaceae</taxon>
        <taxon>Actinomadura</taxon>
    </lineage>
</organism>
<feature type="domain" description="Prephenate/arogenate dehydrogenase" evidence="4">
    <location>
        <begin position="7"/>
        <end position="285"/>
    </location>
</feature>
<dbReference type="GO" id="GO:0070403">
    <property type="term" value="F:NAD+ binding"/>
    <property type="evidence" value="ECO:0007669"/>
    <property type="project" value="InterPro"/>
</dbReference>
<dbReference type="GO" id="GO:0004665">
    <property type="term" value="F:prephenate dehydrogenase (NADP+) activity"/>
    <property type="evidence" value="ECO:0007669"/>
    <property type="project" value="InterPro"/>
</dbReference>